<proteinExistence type="predicted"/>
<evidence type="ECO:0000313" key="2">
    <source>
        <dbReference type="Proteomes" id="UP000037035"/>
    </source>
</evidence>
<reference evidence="1 2" key="1">
    <citation type="submission" date="2015-08" db="EMBL/GenBank/DDBJ databases">
        <title>Next Generation Sequencing and Analysis of the Genome of Puccinia sorghi L Schw, the Causal Agent of Maize Common Rust.</title>
        <authorList>
            <person name="Rochi L."/>
            <person name="Burguener G."/>
            <person name="Darino M."/>
            <person name="Turjanski A."/>
            <person name="Kreff E."/>
            <person name="Dieguez M.J."/>
            <person name="Sacco F."/>
        </authorList>
    </citation>
    <scope>NUCLEOTIDE SEQUENCE [LARGE SCALE GENOMIC DNA]</scope>
    <source>
        <strain evidence="1 2">RO10H11247</strain>
    </source>
</reference>
<name>A0A0L6VJE3_9BASI</name>
<dbReference type="Proteomes" id="UP000037035">
    <property type="component" value="Unassembled WGS sequence"/>
</dbReference>
<comment type="caution">
    <text evidence="1">The sequence shown here is derived from an EMBL/GenBank/DDBJ whole genome shotgun (WGS) entry which is preliminary data.</text>
</comment>
<gene>
    <name evidence="1" type="ORF">VP01_15179g1</name>
</gene>
<evidence type="ECO:0000313" key="1">
    <source>
        <dbReference type="EMBL" id="KNZ60692.1"/>
    </source>
</evidence>
<dbReference type="EMBL" id="LAVV01005752">
    <property type="protein sequence ID" value="KNZ60692.1"/>
    <property type="molecule type" value="Genomic_DNA"/>
</dbReference>
<dbReference type="VEuPathDB" id="FungiDB:VP01_15179g1"/>
<sequence length="47" mass="5498">MRLPHRGGCVLLHDEVGENGKFSLMAVWVRFHQRQIMTPCEVFNLMI</sequence>
<protein>
    <submittedName>
        <fullName evidence="1">Uncharacterized protein</fullName>
    </submittedName>
</protein>
<dbReference type="AlphaFoldDB" id="A0A0L6VJE3"/>
<accession>A0A0L6VJE3</accession>
<keyword evidence="2" id="KW-1185">Reference proteome</keyword>
<organism evidence="1 2">
    <name type="scientific">Puccinia sorghi</name>
    <dbReference type="NCBI Taxonomy" id="27349"/>
    <lineage>
        <taxon>Eukaryota</taxon>
        <taxon>Fungi</taxon>
        <taxon>Dikarya</taxon>
        <taxon>Basidiomycota</taxon>
        <taxon>Pucciniomycotina</taxon>
        <taxon>Pucciniomycetes</taxon>
        <taxon>Pucciniales</taxon>
        <taxon>Pucciniaceae</taxon>
        <taxon>Puccinia</taxon>
    </lineage>
</organism>
<dbReference type="OrthoDB" id="66369at2759"/>